<evidence type="ECO:0000313" key="3">
    <source>
        <dbReference type="EMBL" id="SCU98031.1"/>
    </source>
</evidence>
<evidence type="ECO:0000256" key="1">
    <source>
        <dbReference type="ARBA" id="ARBA00008791"/>
    </source>
</evidence>
<dbReference type="CDD" id="cd00293">
    <property type="entry name" value="USP-like"/>
    <property type="match status" value="1"/>
</dbReference>
<organism evidence="3">
    <name type="scientific">Cupriavidus necator</name>
    <name type="common">Alcaligenes eutrophus</name>
    <name type="synonym">Ralstonia eutropha</name>
    <dbReference type="NCBI Taxonomy" id="106590"/>
    <lineage>
        <taxon>Bacteria</taxon>
        <taxon>Pseudomonadati</taxon>
        <taxon>Pseudomonadota</taxon>
        <taxon>Betaproteobacteria</taxon>
        <taxon>Burkholderiales</taxon>
        <taxon>Burkholderiaceae</taxon>
        <taxon>Cupriavidus</taxon>
    </lineage>
</organism>
<feature type="domain" description="UspA" evidence="2">
    <location>
        <begin position="1"/>
        <end position="145"/>
    </location>
</feature>
<proteinExistence type="inferred from homology"/>
<evidence type="ECO:0000259" key="2">
    <source>
        <dbReference type="Pfam" id="PF00582"/>
    </source>
</evidence>
<dbReference type="PANTHER" id="PTHR46268">
    <property type="entry name" value="STRESS RESPONSE PROTEIN NHAX"/>
    <property type="match status" value="1"/>
</dbReference>
<dbReference type="EMBL" id="FMSH01000497">
    <property type="protein sequence ID" value="SCU98031.1"/>
    <property type="molecule type" value="Genomic_DNA"/>
</dbReference>
<dbReference type="InterPro" id="IPR006015">
    <property type="entry name" value="Universal_stress_UspA"/>
</dbReference>
<dbReference type="RefSeq" id="WP_340530053.1">
    <property type="nucleotide sequence ID" value="NZ_FMSH01000497.1"/>
</dbReference>
<dbReference type="AlphaFoldDB" id="A0A1K0J2D4"/>
<accession>A0A1K0J2D4</accession>
<name>A0A1K0J2D4_CUPNE</name>
<dbReference type="PRINTS" id="PR01438">
    <property type="entry name" value="UNVRSLSTRESS"/>
</dbReference>
<gene>
    <name evidence="3" type="primary">uspA</name>
    <name evidence="3" type="ORF">CNECB9_5460005</name>
</gene>
<protein>
    <submittedName>
        <fullName evidence="3">Universal stress protein UspA</fullName>
    </submittedName>
</protein>
<dbReference type="InterPro" id="IPR006016">
    <property type="entry name" value="UspA"/>
</dbReference>
<reference evidence="3" key="1">
    <citation type="submission" date="2016-09" db="EMBL/GenBank/DDBJ databases">
        <authorList>
            <person name="Capua I."/>
            <person name="De Benedictis P."/>
            <person name="Joannis T."/>
            <person name="Lombin L.H."/>
            <person name="Cattoli G."/>
        </authorList>
    </citation>
    <scope>NUCLEOTIDE SEQUENCE</scope>
    <source>
        <strain evidence="3">B9</strain>
    </source>
</reference>
<dbReference type="SUPFAM" id="SSF52402">
    <property type="entry name" value="Adenine nucleotide alpha hydrolases-like"/>
    <property type="match status" value="1"/>
</dbReference>
<dbReference type="InterPro" id="IPR014729">
    <property type="entry name" value="Rossmann-like_a/b/a_fold"/>
</dbReference>
<dbReference type="Pfam" id="PF00582">
    <property type="entry name" value="Usp"/>
    <property type="match status" value="1"/>
</dbReference>
<dbReference type="Gene3D" id="3.40.50.620">
    <property type="entry name" value="HUPs"/>
    <property type="match status" value="1"/>
</dbReference>
<dbReference type="PANTHER" id="PTHR46268:SF15">
    <property type="entry name" value="UNIVERSAL STRESS PROTEIN HP_0031"/>
    <property type="match status" value="1"/>
</dbReference>
<comment type="similarity">
    <text evidence="1">Belongs to the universal stress protein A family.</text>
</comment>
<sequence length="145" mass="16073">MFQHILVPTDGSALSDAAVRMAVKLAKAFEARITGLHVIPEFHVLTHRVDMLEDTQERYAQLAEMHAERYLAVVAQAAKEAAVACETLSVTHNHPYEAIIRTGEERNCDLIVMASHGRAGLEGLLIGSETQKVLTHCRIPVFVFR</sequence>